<dbReference type="Proteomes" id="UP000485621">
    <property type="component" value="Unassembled WGS sequence"/>
</dbReference>
<evidence type="ECO:0000256" key="1">
    <source>
        <dbReference type="SAM" id="Phobius"/>
    </source>
</evidence>
<accession>A0A1V5ZN33</accession>
<dbReference type="AlphaFoldDB" id="A0A1V5ZN33"/>
<sequence length="246" mass="27582">MISKYVVNPLKQPIIALSWIFLNISFFFSSSYCAIYSLIAVRRVSSEFFSVQSSLIKSLYLSKRSLFLRKTSLNFLTAYLGNLDKSFSLSKLRLTFPLLEFSNLLATNPFVLLFSKIASELAIFSKDVGRTTNFFSTVLGLSEFMGIAIAISMPKLTVKPLNHSKNHFSLSFNSSHLVCFSWILLNANKYCENCSASTLPSSLFFNSASSFALHFKSGDNQLYNFSSHSNKFLISLKFSSLLSSCP</sequence>
<gene>
    <name evidence="2" type="ORF">BWY04_00721</name>
</gene>
<keyword evidence="1" id="KW-1133">Transmembrane helix</keyword>
<keyword evidence="1" id="KW-0472">Membrane</keyword>
<name>A0A1V5ZN33_9BACT</name>
<evidence type="ECO:0000313" key="2">
    <source>
        <dbReference type="EMBL" id="OQB41625.1"/>
    </source>
</evidence>
<keyword evidence="1" id="KW-0812">Transmembrane</keyword>
<dbReference type="EMBL" id="MWDB01000013">
    <property type="protein sequence ID" value="OQB41625.1"/>
    <property type="molecule type" value="Genomic_DNA"/>
</dbReference>
<proteinExistence type="predicted"/>
<protein>
    <submittedName>
        <fullName evidence="2">Uncharacterized protein</fullName>
    </submittedName>
</protein>
<organism evidence="2">
    <name type="scientific">candidate division CPR1 bacterium ADurb.Bin160</name>
    <dbReference type="NCBI Taxonomy" id="1852826"/>
    <lineage>
        <taxon>Bacteria</taxon>
        <taxon>candidate division CPR1</taxon>
    </lineage>
</organism>
<feature type="transmembrane region" description="Helical" evidence="1">
    <location>
        <begin position="14"/>
        <end position="39"/>
    </location>
</feature>
<comment type="caution">
    <text evidence="2">The sequence shown here is derived from an EMBL/GenBank/DDBJ whole genome shotgun (WGS) entry which is preliminary data.</text>
</comment>
<reference evidence="2" key="1">
    <citation type="submission" date="2017-02" db="EMBL/GenBank/DDBJ databases">
        <title>Delving into the versatile metabolic prowess of the omnipresent phylum Bacteroidetes.</title>
        <authorList>
            <person name="Nobu M.K."/>
            <person name="Mei R."/>
            <person name="Narihiro T."/>
            <person name="Kuroda K."/>
            <person name="Liu W.-T."/>
        </authorList>
    </citation>
    <scope>NUCLEOTIDE SEQUENCE</scope>
    <source>
        <strain evidence="2">ADurb.Bin160</strain>
    </source>
</reference>